<dbReference type="AlphaFoldDB" id="A0A017T4R3"/>
<dbReference type="RefSeq" id="WP_156041159.1">
    <property type="nucleotide sequence ID" value="NZ_ASRX01000045.1"/>
</dbReference>
<dbReference type="Proteomes" id="UP000019678">
    <property type="component" value="Unassembled WGS sequence"/>
</dbReference>
<protein>
    <submittedName>
        <fullName evidence="3">Uncharacterized protein</fullName>
    </submittedName>
</protein>
<name>A0A017T4R3_9BACT</name>
<dbReference type="EMBL" id="ASRX01000045">
    <property type="protein sequence ID" value="EYF03531.1"/>
    <property type="molecule type" value="Genomic_DNA"/>
</dbReference>
<feature type="region of interest" description="Disordered" evidence="1">
    <location>
        <begin position="28"/>
        <end position="91"/>
    </location>
</feature>
<evidence type="ECO:0000256" key="2">
    <source>
        <dbReference type="SAM" id="SignalP"/>
    </source>
</evidence>
<accession>A0A017T4R3</accession>
<dbReference type="PROSITE" id="PS51257">
    <property type="entry name" value="PROKAR_LIPOPROTEIN"/>
    <property type="match status" value="1"/>
</dbReference>
<evidence type="ECO:0000256" key="1">
    <source>
        <dbReference type="SAM" id="MobiDB-lite"/>
    </source>
</evidence>
<feature type="chain" id="PRO_5001499950" evidence="2">
    <location>
        <begin position="26"/>
        <end position="359"/>
    </location>
</feature>
<proteinExistence type="predicted"/>
<dbReference type="OrthoDB" id="5515860at2"/>
<feature type="compositionally biased region" description="Gly residues" evidence="1">
    <location>
        <begin position="35"/>
        <end position="47"/>
    </location>
</feature>
<comment type="caution">
    <text evidence="3">The sequence shown here is derived from an EMBL/GenBank/DDBJ whole genome shotgun (WGS) entry which is preliminary data.</text>
</comment>
<sequence>MQHRQFGLLGMGVLFSSAILASVMAGCQAESSSSGPGGPGGTGGSGAGTTSTSTSDGGGTPGTGGTGNVGGGNEGGGGGTTQPDPPDATIQDIASGVIPAGVDVTVRGAVAMSWKFLVSKGSSGSCLWGIFLSAPGLTETAAYSGILALSYGTNAVTNEQGQDYCPILGQAPAGDAFPDDVAPGDVLDVVGESDSFLLTTCATQPPGNNPSQIPQRQLAKVSKVTVVGTATVPEPHLLSAEDQAKLSSPTDAAFHNMWAGVKVQIQDVTRVPAPSGGTYLYVGLGAGIPSLEVTRKAWYRPLTTDVCHKDAMFSETQAFDSIEGFSAIDFCSWKLFPADKCADFVPPSTDCGTTTTCNP</sequence>
<organism evidence="3 4">
    <name type="scientific">Chondromyces apiculatus DSM 436</name>
    <dbReference type="NCBI Taxonomy" id="1192034"/>
    <lineage>
        <taxon>Bacteria</taxon>
        <taxon>Pseudomonadati</taxon>
        <taxon>Myxococcota</taxon>
        <taxon>Polyangia</taxon>
        <taxon>Polyangiales</taxon>
        <taxon>Polyangiaceae</taxon>
        <taxon>Chondromyces</taxon>
    </lineage>
</organism>
<gene>
    <name evidence="3" type="ORF">CAP_5515</name>
</gene>
<keyword evidence="2" id="KW-0732">Signal</keyword>
<reference evidence="3 4" key="1">
    <citation type="submission" date="2013-05" db="EMBL/GenBank/DDBJ databases">
        <title>Genome assembly of Chondromyces apiculatus DSM 436.</title>
        <authorList>
            <person name="Sharma G."/>
            <person name="Khatri I."/>
            <person name="Kaur C."/>
            <person name="Mayilraj S."/>
            <person name="Subramanian S."/>
        </authorList>
    </citation>
    <scope>NUCLEOTIDE SEQUENCE [LARGE SCALE GENOMIC DNA]</scope>
    <source>
        <strain evidence="3 4">DSM 436</strain>
    </source>
</reference>
<evidence type="ECO:0000313" key="3">
    <source>
        <dbReference type="EMBL" id="EYF03531.1"/>
    </source>
</evidence>
<feature type="signal peptide" evidence="2">
    <location>
        <begin position="1"/>
        <end position="25"/>
    </location>
</feature>
<evidence type="ECO:0000313" key="4">
    <source>
        <dbReference type="Proteomes" id="UP000019678"/>
    </source>
</evidence>
<feature type="compositionally biased region" description="Gly residues" evidence="1">
    <location>
        <begin position="56"/>
        <end position="80"/>
    </location>
</feature>
<keyword evidence="4" id="KW-1185">Reference proteome</keyword>